<sequence length="293" mass="32807">MSSGFDLTVLEELTSNAKQIQDDVLTEILKANANTEYLRGFLHGSFDTDLFKNNVPVVTYEDFKPYIDRVMNGEPSDIISGNPITRFFPSSGISSGNPKKFPGNDIFFDKVIFVSALRSLVMAKHFEGFKQGKMLNFIFTSSMYCQPLCGLVQRDEVLSVGAIFVSVLVQAIHFLEDYWKELSSNIRFGRVSEWITDLSCRDSGSMILGEPNPDLADLIEHKCGQQSSEGIISRLWPKTKFIEGIVTGNLAQYIPTLEFYSNKLPIVSTTYASSETYFGINVDPLSKHVPNAY</sequence>
<proteinExistence type="predicted"/>
<comment type="caution">
    <text evidence="1">The sequence shown here is derived from an EMBL/GenBank/DDBJ whole genome shotgun (WGS) entry which is preliminary data.</text>
</comment>
<name>A0A565AP92_9BRAS</name>
<keyword evidence="2" id="KW-1185">Reference proteome</keyword>
<dbReference type="Pfam" id="PF03321">
    <property type="entry name" value="GH3"/>
    <property type="match status" value="1"/>
</dbReference>
<dbReference type="InterPro" id="IPR004993">
    <property type="entry name" value="GH3"/>
</dbReference>
<dbReference type="GO" id="GO:0016881">
    <property type="term" value="F:acid-amino acid ligase activity"/>
    <property type="evidence" value="ECO:0007669"/>
    <property type="project" value="TreeGrafter"/>
</dbReference>
<dbReference type="Proteomes" id="UP000489600">
    <property type="component" value="Unassembled WGS sequence"/>
</dbReference>
<dbReference type="PANTHER" id="PTHR31901">
    <property type="entry name" value="GH3 DOMAIN-CONTAINING PROTEIN"/>
    <property type="match status" value="1"/>
</dbReference>
<evidence type="ECO:0000313" key="1">
    <source>
        <dbReference type="EMBL" id="VVA90859.1"/>
    </source>
</evidence>
<dbReference type="EMBL" id="CABITT030000001">
    <property type="protein sequence ID" value="VVA90859.1"/>
    <property type="molecule type" value="Genomic_DNA"/>
</dbReference>
<dbReference type="AlphaFoldDB" id="A0A565AP92"/>
<organism evidence="1 2">
    <name type="scientific">Arabis nemorensis</name>
    <dbReference type="NCBI Taxonomy" id="586526"/>
    <lineage>
        <taxon>Eukaryota</taxon>
        <taxon>Viridiplantae</taxon>
        <taxon>Streptophyta</taxon>
        <taxon>Embryophyta</taxon>
        <taxon>Tracheophyta</taxon>
        <taxon>Spermatophyta</taxon>
        <taxon>Magnoliopsida</taxon>
        <taxon>eudicotyledons</taxon>
        <taxon>Gunneridae</taxon>
        <taxon>Pentapetalae</taxon>
        <taxon>rosids</taxon>
        <taxon>malvids</taxon>
        <taxon>Brassicales</taxon>
        <taxon>Brassicaceae</taxon>
        <taxon>Arabideae</taxon>
        <taxon>Arabis</taxon>
    </lineage>
</organism>
<dbReference type="GO" id="GO:0005737">
    <property type="term" value="C:cytoplasm"/>
    <property type="evidence" value="ECO:0007669"/>
    <property type="project" value="TreeGrafter"/>
</dbReference>
<reference evidence="1" key="1">
    <citation type="submission" date="2019-07" db="EMBL/GenBank/DDBJ databases">
        <authorList>
            <person name="Dittberner H."/>
        </authorList>
    </citation>
    <scope>NUCLEOTIDE SEQUENCE [LARGE SCALE GENOMIC DNA]</scope>
</reference>
<evidence type="ECO:0008006" key="3">
    <source>
        <dbReference type="Google" id="ProtNLM"/>
    </source>
</evidence>
<dbReference type="PANTHER" id="PTHR31901:SF52">
    <property type="entry name" value="AUXIN-RESPONSIVE GH3 FAMILY PROTEIN"/>
    <property type="match status" value="1"/>
</dbReference>
<evidence type="ECO:0000313" key="2">
    <source>
        <dbReference type="Proteomes" id="UP000489600"/>
    </source>
</evidence>
<protein>
    <recommendedName>
        <fullName evidence="3">GH3 auxin-responsive promoter</fullName>
    </recommendedName>
</protein>
<gene>
    <name evidence="1" type="ORF">ANE_LOCUS1304</name>
</gene>
<dbReference type="OrthoDB" id="967995at2759"/>
<accession>A0A565AP92</accession>